<dbReference type="AlphaFoldDB" id="A0A1T3DUS3"/>
<evidence type="ECO:0000313" key="2">
    <source>
        <dbReference type="EMBL" id="OPB48991.1"/>
    </source>
</evidence>
<dbReference type="RefSeq" id="WP_069147581.1">
    <property type="nucleotide sequence ID" value="NZ_BQKS01000010.1"/>
</dbReference>
<dbReference type="EMBL" id="CP014339">
    <property type="protein sequence ID" value="AQX49255.1"/>
    <property type="molecule type" value="Genomic_DNA"/>
</dbReference>
<accession>A0A1T3DUS3</accession>
<name>A0A1T3DUS3_9FLAO</name>
<proteinExistence type="predicted"/>
<dbReference type="EMBL" id="MAHS01000010">
    <property type="protein sequence ID" value="OPB48991.1"/>
    <property type="molecule type" value="Genomic_DNA"/>
</dbReference>
<dbReference type="Proteomes" id="UP000189738">
    <property type="component" value="Chromosome"/>
</dbReference>
<evidence type="ECO:0000313" key="3">
    <source>
        <dbReference type="Proteomes" id="UP000189738"/>
    </source>
</evidence>
<evidence type="ECO:0000313" key="1">
    <source>
        <dbReference type="EMBL" id="AQX49255.1"/>
    </source>
</evidence>
<sequence length="60" mass="7051">MKNTYNPKELLNVKILSTSEDIAIKGGNDRKKKDQEKRKIEIKDRVTIDDDELFPVELNY</sequence>
<reference evidence="2" key="2">
    <citation type="submission" date="2016-06" db="EMBL/GenBank/DDBJ databases">
        <authorList>
            <person name="Nicholson A.C."/>
        </authorList>
    </citation>
    <scope>NUCLEOTIDE SEQUENCE [LARGE SCALE GENOMIC DNA]</scope>
    <source>
        <strain evidence="2">E6809</strain>
    </source>
</reference>
<gene>
    <name evidence="1" type="ORF">AYC66_00515</name>
    <name evidence="2" type="ORF">BAY09_02845</name>
</gene>
<reference evidence="1 3" key="1">
    <citation type="submission" date="2016-02" db="EMBL/GenBank/DDBJ databases">
        <authorList>
            <person name="Nicholson A.C."/>
            <person name="Humrighouse B.W."/>
            <person name="Loparev V."/>
            <person name="Emery B."/>
            <person name="Graziano J."/>
            <person name="McQuiston J.R."/>
        </authorList>
    </citation>
    <scope>NUCLEOTIDE SEQUENCE [LARGE SCALE GENOMIC DNA]</scope>
    <source>
        <strain evidence="1 3">E6809</strain>
    </source>
</reference>
<organism evidence="2">
    <name type="scientific">Elizabethkingia anophelis</name>
    <dbReference type="NCBI Taxonomy" id="1117645"/>
    <lineage>
        <taxon>Bacteria</taxon>
        <taxon>Pseudomonadati</taxon>
        <taxon>Bacteroidota</taxon>
        <taxon>Flavobacteriia</taxon>
        <taxon>Flavobacteriales</taxon>
        <taxon>Weeksellaceae</taxon>
        <taxon>Elizabethkingia</taxon>
    </lineage>
</organism>
<protein>
    <submittedName>
        <fullName evidence="2">Uncharacterized protein</fullName>
    </submittedName>
</protein>